<evidence type="ECO:0000313" key="2">
    <source>
        <dbReference type="Proteomes" id="UP000472271"/>
    </source>
</evidence>
<accession>A0A672ZT02</accession>
<proteinExistence type="predicted"/>
<dbReference type="Ensembl" id="ENSSORT00005020594.1">
    <property type="protein sequence ID" value="ENSSORP00005020029.1"/>
    <property type="gene ID" value="ENSSORG00005009780.1"/>
</dbReference>
<evidence type="ECO:0000313" key="1">
    <source>
        <dbReference type="Ensembl" id="ENSSORP00005020029.1"/>
    </source>
</evidence>
<keyword evidence="2" id="KW-1185">Reference proteome</keyword>
<reference evidence="1" key="1">
    <citation type="submission" date="2019-06" db="EMBL/GenBank/DDBJ databases">
        <authorList>
            <consortium name="Wellcome Sanger Institute Data Sharing"/>
        </authorList>
    </citation>
    <scope>NUCLEOTIDE SEQUENCE [LARGE SCALE GENOMIC DNA]</scope>
</reference>
<dbReference type="AlphaFoldDB" id="A0A672ZT02"/>
<reference evidence="1" key="2">
    <citation type="submission" date="2025-08" db="UniProtKB">
        <authorList>
            <consortium name="Ensembl"/>
        </authorList>
    </citation>
    <scope>IDENTIFICATION</scope>
</reference>
<protein>
    <submittedName>
        <fullName evidence="1">Uncharacterized protein</fullName>
    </submittedName>
</protein>
<organism evidence="1 2">
    <name type="scientific">Sphaeramia orbicularis</name>
    <name type="common">orbiculate cardinalfish</name>
    <dbReference type="NCBI Taxonomy" id="375764"/>
    <lineage>
        <taxon>Eukaryota</taxon>
        <taxon>Metazoa</taxon>
        <taxon>Chordata</taxon>
        <taxon>Craniata</taxon>
        <taxon>Vertebrata</taxon>
        <taxon>Euteleostomi</taxon>
        <taxon>Actinopterygii</taxon>
        <taxon>Neopterygii</taxon>
        <taxon>Teleostei</taxon>
        <taxon>Neoteleostei</taxon>
        <taxon>Acanthomorphata</taxon>
        <taxon>Gobiaria</taxon>
        <taxon>Kurtiformes</taxon>
        <taxon>Apogonoidei</taxon>
        <taxon>Apogonidae</taxon>
        <taxon>Apogoninae</taxon>
        <taxon>Sphaeramia</taxon>
    </lineage>
</organism>
<dbReference type="Proteomes" id="UP000472271">
    <property type="component" value="Chromosome 4"/>
</dbReference>
<name>A0A672ZT02_9TELE</name>
<dbReference type="InParanoid" id="A0A672ZT02"/>
<reference evidence="1" key="3">
    <citation type="submission" date="2025-09" db="UniProtKB">
        <authorList>
            <consortium name="Ensembl"/>
        </authorList>
    </citation>
    <scope>IDENTIFICATION</scope>
</reference>
<sequence>MSFPKLLATTHSLGKAGRSREPGALSYSNMCFQTDGRGRKKKVISKHLTIRCKVVLPDQNLVSGGKRLK</sequence>